<evidence type="ECO:0000313" key="10">
    <source>
        <dbReference type="Proteomes" id="UP000198976"/>
    </source>
</evidence>
<evidence type="ECO:0000259" key="8">
    <source>
        <dbReference type="Pfam" id="PF08335"/>
    </source>
</evidence>
<dbReference type="Gene3D" id="3.30.460.10">
    <property type="entry name" value="Beta Polymerase, domain 2"/>
    <property type="match status" value="2"/>
</dbReference>
<feature type="domain" description="PII-uridylyltransferase/Glutamine-synthetase adenylyltransferase" evidence="8">
    <location>
        <begin position="333"/>
        <end position="461"/>
    </location>
</feature>
<proteinExistence type="predicted"/>
<dbReference type="Gene3D" id="1.20.120.330">
    <property type="entry name" value="Nucleotidyltransferases domain 2"/>
    <property type="match status" value="2"/>
</dbReference>
<dbReference type="PANTHER" id="PTHR30621:SF0">
    <property type="entry name" value="BIFUNCTIONAL GLUTAMINE SYNTHETASE ADENYLYLTRANSFERASE_ADENYLYL-REMOVING ENZYME"/>
    <property type="match status" value="1"/>
</dbReference>
<dbReference type="Proteomes" id="UP000198976">
    <property type="component" value="Chromosome I"/>
</dbReference>
<dbReference type="NCBIfam" id="NF010707">
    <property type="entry name" value="PRK14109.1"/>
    <property type="match status" value="1"/>
</dbReference>
<dbReference type="SUPFAM" id="SSF81301">
    <property type="entry name" value="Nucleotidyltransferase"/>
    <property type="match status" value="2"/>
</dbReference>
<dbReference type="InterPro" id="IPR013546">
    <property type="entry name" value="PII_UdlTrfase/GS_AdlTrfase"/>
</dbReference>
<keyword evidence="3" id="KW-0547">Nucleotide-binding</keyword>
<accession>A0ABY0V778</accession>
<keyword evidence="6" id="KW-0511">Multifunctional enzyme</keyword>
<dbReference type="EMBL" id="LT629792">
    <property type="protein sequence ID" value="SDT93037.1"/>
    <property type="molecule type" value="Genomic_DNA"/>
</dbReference>
<name>A0ABY0V778_9ACTO</name>
<evidence type="ECO:0000256" key="5">
    <source>
        <dbReference type="ARBA" id="ARBA00022842"/>
    </source>
</evidence>
<keyword evidence="4" id="KW-0067">ATP-binding</keyword>
<feature type="domain" description="PII-uridylyltransferase/Glutamine-synthetase adenylyltransferase" evidence="8">
    <location>
        <begin position="829"/>
        <end position="960"/>
    </location>
</feature>
<dbReference type="GO" id="GO:0016779">
    <property type="term" value="F:nucleotidyltransferase activity"/>
    <property type="evidence" value="ECO:0007669"/>
    <property type="project" value="UniProtKB-KW"/>
</dbReference>
<sequence>MRSERIEAHLRSAGFHDARTSADYFRQLPDSADIWMRAAQTSADPDLVALQLVRLHEADPNALRHVLNHGAARQLAAVMGASRPLGDFIVAHSDAIDAVWVEARDARQVILDALASATATADDLRRAYRNVLISIAATDLTDSDPVGHLPEVAARLTDAADAALEGALLLARRQIDPDHTVKFAIIAMGKTGARELNYISDVDVMYVVGVQEGQSERSVIEIATRLAAMTAQACSGAGSEPPLWAVDATLRPEGRDGALVRTVESYVAYYQSWAHTWEFQALLKARPVAGDRHVGQDFIDAITPFVWSAADREGFVDNARTLRQRAEALVPAADSDRELKLGAGGLRDVEFTIQLLQLVHGRTDESIRIADTVGAIRALSDGGYVARTDARDLTHCYCFLRTVEHRAQLARMRRTHMIPSSGHELRRIARAMGPELMSAENLIDTVDDVRERVRRLHDDMFYRPIIAATARLTPDEAALDLEAAKARLAALGYLDPAGALGHIKALTHGTSRRATIQRHLLPVFMTWLGHGADPDLGLLNFRTLSERIGDSHWYLSLLRDSGLAASRLCELLPSSRWVASALAELPEAVQWLDGDEQLKARDRQRLINEVDALISRHSDTEQAMWRVQAVRVREVTRAALGDALAHVAPVRTAIADASDVALHGALTIATRQWSSEHADAQPPRLAFVAMGSYGGRESSLMSDADIIAVHEGDAGAAVDITMRVKKLLSSVHEGSGLSVDMDLRPEGKSGPVSRTVSSYEEYYQRWGSVWERQALLRARPAAGDGELLADFFAAIDPIRYDQSPSDADIQQIRLLKARMERERLPRGIEPTRHVKLGVGGMSDVEWVVQLMQMRHVHSCEELRTTSTQRALAVLRHSNLISGEDADDLDRAWSLARRIRTGNVLATGRTSGVKIDVLARSGAKLASLAHLLGYGAGGYHALEEDWLRAARRSRDVMERLFWSDSR</sequence>
<dbReference type="PANTHER" id="PTHR30621">
    <property type="entry name" value="GLUTAMINE SYNTHETASE ADENYLYLTRANSFERASE"/>
    <property type="match status" value="1"/>
</dbReference>
<feature type="domain" description="Glutamate-ammonia ligase adenylyltransferase repeated" evidence="7">
    <location>
        <begin position="75"/>
        <end position="298"/>
    </location>
</feature>
<dbReference type="SUPFAM" id="SSF81593">
    <property type="entry name" value="Nucleotidyltransferase substrate binding subunit/domain"/>
    <property type="match status" value="2"/>
</dbReference>
<feature type="domain" description="Glutamate-ammonia ligase adenylyltransferase repeated" evidence="7">
    <location>
        <begin position="567"/>
        <end position="791"/>
    </location>
</feature>
<organism evidence="9 10">
    <name type="scientific">Schaalia radingae</name>
    <dbReference type="NCBI Taxonomy" id="131110"/>
    <lineage>
        <taxon>Bacteria</taxon>
        <taxon>Bacillati</taxon>
        <taxon>Actinomycetota</taxon>
        <taxon>Actinomycetes</taxon>
        <taxon>Actinomycetales</taxon>
        <taxon>Actinomycetaceae</taxon>
        <taxon>Schaalia</taxon>
    </lineage>
</organism>
<evidence type="ECO:0000256" key="4">
    <source>
        <dbReference type="ARBA" id="ARBA00022840"/>
    </source>
</evidence>
<keyword evidence="10" id="KW-1185">Reference proteome</keyword>
<evidence type="ECO:0000313" key="9">
    <source>
        <dbReference type="EMBL" id="SDT93037.1"/>
    </source>
</evidence>
<keyword evidence="2 9" id="KW-0548">Nucleotidyltransferase</keyword>
<keyword evidence="1" id="KW-0808">Transferase</keyword>
<evidence type="ECO:0000259" key="7">
    <source>
        <dbReference type="Pfam" id="PF03710"/>
    </source>
</evidence>
<dbReference type="InterPro" id="IPR043519">
    <property type="entry name" value="NT_sf"/>
</dbReference>
<dbReference type="RefSeq" id="WP_092648533.1">
    <property type="nucleotide sequence ID" value="NZ_LT629792.1"/>
</dbReference>
<evidence type="ECO:0000256" key="2">
    <source>
        <dbReference type="ARBA" id="ARBA00022695"/>
    </source>
</evidence>
<reference evidence="9 10" key="1">
    <citation type="submission" date="2016-10" db="EMBL/GenBank/DDBJ databases">
        <authorList>
            <person name="Varghese N."/>
            <person name="Submissions S."/>
        </authorList>
    </citation>
    <scope>NUCLEOTIDE SEQUENCE [LARGE SCALE GENOMIC DNA]</scope>
    <source>
        <strain evidence="9 10">DSM 9169</strain>
    </source>
</reference>
<evidence type="ECO:0000256" key="1">
    <source>
        <dbReference type="ARBA" id="ARBA00022679"/>
    </source>
</evidence>
<keyword evidence="5" id="KW-0460">Magnesium</keyword>
<dbReference type="CDD" id="cd05401">
    <property type="entry name" value="NT_GlnE_GlnD_like"/>
    <property type="match status" value="2"/>
</dbReference>
<dbReference type="Pfam" id="PF08335">
    <property type="entry name" value="GlnD_UR_UTase"/>
    <property type="match status" value="2"/>
</dbReference>
<gene>
    <name evidence="9" type="ORF">SAMN04489714_0996</name>
</gene>
<evidence type="ECO:0000256" key="3">
    <source>
        <dbReference type="ARBA" id="ARBA00022741"/>
    </source>
</evidence>
<dbReference type="Pfam" id="PF03710">
    <property type="entry name" value="GlnE"/>
    <property type="match status" value="2"/>
</dbReference>
<evidence type="ECO:0000256" key="6">
    <source>
        <dbReference type="ARBA" id="ARBA00023268"/>
    </source>
</evidence>
<protein>
    <submittedName>
        <fullName evidence="9">Glutamate-ammonia-ligase adenylyltransferase</fullName>
    </submittedName>
</protein>
<dbReference type="InterPro" id="IPR005190">
    <property type="entry name" value="GlnE_rpt_dom"/>
</dbReference>
<dbReference type="InterPro" id="IPR023057">
    <property type="entry name" value="GlnE"/>
</dbReference>